<sequence>MQDSSQDIIEYLREAFFVRIPKSEQVTTSELVSLVRSIKGFFSHVSYESLKGGVKIGLVDDCTSLGDSFVHIQSYTDLLREYPVCDRDKEAVLVSDIKNSSEYFLYDCDAESVVSSAILYYEMTKENKEYICFGSKRLLLSPPPGYGSFFTRFDFKRLEELLNEYHNHNARRSTCKILERCWYDEKRFYLRAQPEEYMRDSLLQFLRNTLGKYADVTPERNTDDSHPVDLNIDYRGSNRLAIIEVKWLGDSVNDDGKSTTNYRDARANEGARQLNNYLEDTNDYNPKQEIIGVLVVFDARRKGLKSSRNPTKDDLFFYRRTNISYKVEYDKVRHDFSRPVRFYMEPKLTV</sequence>
<organism evidence="1 2">
    <name type="scientific">Idiomarina ramblicola</name>
    <dbReference type="NCBI Taxonomy" id="263724"/>
    <lineage>
        <taxon>Bacteria</taxon>
        <taxon>Pseudomonadati</taxon>
        <taxon>Pseudomonadota</taxon>
        <taxon>Gammaproteobacteria</taxon>
        <taxon>Alteromonadales</taxon>
        <taxon>Idiomarinaceae</taxon>
        <taxon>Idiomarina</taxon>
    </lineage>
</organism>
<dbReference type="EMBL" id="PIQC01000004">
    <property type="protein sequence ID" value="RUO69694.1"/>
    <property type="molecule type" value="Genomic_DNA"/>
</dbReference>
<proteinExistence type="predicted"/>
<keyword evidence="2" id="KW-1185">Reference proteome</keyword>
<protein>
    <recommendedName>
        <fullName evidence="3">Restriction endonuclease</fullName>
    </recommendedName>
</protein>
<dbReference type="AlphaFoldDB" id="A0A432Z0K2"/>
<gene>
    <name evidence="1" type="ORF">CWI78_07145</name>
</gene>
<name>A0A432Z0K2_9GAMM</name>
<evidence type="ECO:0000313" key="1">
    <source>
        <dbReference type="EMBL" id="RUO69694.1"/>
    </source>
</evidence>
<dbReference type="RefSeq" id="WP_126781638.1">
    <property type="nucleotide sequence ID" value="NZ_PIQC01000004.1"/>
</dbReference>
<evidence type="ECO:0008006" key="3">
    <source>
        <dbReference type="Google" id="ProtNLM"/>
    </source>
</evidence>
<dbReference type="Proteomes" id="UP000288058">
    <property type="component" value="Unassembled WGS sequence"/>
</dbReference>
<reference evidence="2" key="1">
    <citation type="journal article" date="2018" name="Front. Microbiol.">
        <title>Genome-Based Analysis Reveals the Taxonomy and Diversity of the Family Idiomarinaceae.</title>
        <authorList>
            <person name="Liu Y."/>
            <person name="Lai Q."/>
            <person name="Shao Z."/>
        </authorList>
    </citation>
    <scope>NUCLEOTIDE SEQUENCE [LARGE SCALE GENOMIC DNA]</scope>
    <source>
        <strain evidence="2">R22</strain>
    </source>
</reference>
<evidence type="ECO:0000313" key="2">
    <source>
        <dbReference type="Proteomes" id="UP000288058"/>
    </source>
</evidence>
<accession>A0A432Z0K2</accession>
<comment type="caution">
    <text evidence="1">The sequence shown here is derived from an EMBL/GenBank/DDBJ whole genome shotgun (WGS) entry which is preliminary data.</text>
</comment>
<dbReference type="OrthoDB" id="4350404at2"/>